<proteinExistence type="inferred from homology"/>
<feature type="domain" description="Phosphate acetyl/butaryl transferase" evidence="4">
    <location>
        <begin position="82"/>
        <end position="293"/>
    </location>
</feature>
<dbReference type="eggNOG" id="COG0280">
    <property type="taxonomic scope" value="Bacteria"/>
</dbReference>
<feature type="domain" description="Phosphate acetyl/butaryl transferase" evidence="4">
    <location>
        <begin position="6"/>
        <end position="77"/>
    </location>
</feature>
<name>V7I0U8_9CLOT</name>
<dbReference type="EMBL" id="AXUN02000209">
    <property type="protein sequence ID" value="ETA79498.1"/>
    <property type="molecule type" value="Genomic_DNA"/>
</dbReference>
<keyword evidence="6" id="KW-1185">Reference proteome</keyword>
<evidence type="ECO:0000313" key="6">
    <source>
        <dbReference type="Proteomes" id="UP000017747"/>
    </source>
</evidence>
<accession>V7I0U8</accession>
<comment type="similarity">
    <text evidence="1">Belongs to the phosphate acetyltransferase and butyryltransferase family.</text>
</comment>
<keyword evidence="2 5" id="KW-0808">Transferase</keyword>
<dbReference type="RefSeq" id="WP_023386343.1">
    <property type="nucleotide sequence ID" value="NZ_AXUN02000209.1"/>
</dbReference>
<keyword evidence="3 5" id="KW-0012">Acyltransferase</keyword>
<dbReference type="InterPro" id="IPR012147">
    <property type="entry name" value="P_Ac_Bu_trans"/>
</dbReference>
<evidence type="ECO:0000256" key="1">
    <source>
        <dbReference type="ARBA" id="ARBA00005656"/>
    </source>
</evidence>
<evidence type="ECO:0000259" key="4">
    <source>
        <dbReference type="Pfam" id="PF01515"/>
    </source>
</evidence>
<dbReference type="PANTHER" id="PTHR43356:SF2">
    <property type="entry name" value="PHOSPHATE ACETYLTRANSFERASE"/>
    <property type="match status" value="1"/>
</dbReference>
<dbReference type="Proteomes" id="UP000017747">
    <property type="component" value="Unassembled WGS sequence"/>
</dbReference>
<organism evidence="5 6">
    <name type="scientific">Youngiibacter fragilis 232.1</name>
    <dbReference type="NCBI Taxonomy" id="994573"/>
    <lineage>
        <taxon>Bacteria</taxon>
        <taxon>Bacillati</taxon>
        <taxon>Bacillota</taxon>
        <taxon>Clostridia</taxon>
        <taxon>Eubacteriales</taxon>
        <taxon>Clostridiaceae</taxon>
        <taxon>Youngiibacter</taxon>
    </lineage>
</organism>
<dbReference type="EC" id="2.3.1.19" evidence="5"/>
<dbReference type="PANTHER" id="PTHR43356">
    <property type="entry name" value="PHOSPHATE ACETYLTRANSFERASE"/>
    <property type="match status" value="1"/>
</dbReference>
<evidence type="ECO:0000256" key="3">
    <source>
        <dbReference type="ARBA" id="ARBA00023315"/>
    </source>
</evidence>
<comment type="caution">
    <text evidence="5">The sequence shown here is derived from an EMBL/GenBank/DDBJ whole genome shotgun (WGS) entry which is preliminary data.</text>
</comment>
<dbReference type="SUPFAM" id="SSF53659">
    <property type="entry name" value="Isocitrate/Isopropylmalate dehydrogenase-like"/>
    <property type="match status" value="1"/>
</dbReference>
<dbReference type="PIRSF" id="PIRSF000428">
    <property type="entry name" value="P_Ac_trans"/>
    <property type="match status" value="1"/>
</dbReference>
<dbReference type="AlphaFoldDB" id="V7I0U8"/>
<dbReference type="STRING" id="994573.T472_0216695"/>
<dbReference type="InterPro" id="IPR002505">
    <property type="entry name" value="PTA_PTB"/>
</dbReference>
<evidence type="ECO:0000313" key="5">
    <source>
        <dbReference type="EMBL" id="ETA79498.1"/>
    </source>
</evidence>
<reference evidence="5 6" key="1">
    <citation type="journal article" date="2014" name="Genome Announc.">
        <title>Genome Sequence of Youngiibacter fragilis, the Type Strain of the Genus Youngiibacter.</title>
        <authorList>
            <person name="Wawrik C.B."/>
            <person name="Callaghan A.V."/>
            <person name="Stamps B.W."/>
            <person name="Wawrik B."/>
        </authorList>
    </citation>
    <scope>NUCLEOTIDE SEQUENCE [LARGE SCALE GENOMIC DNA]</scope>
    <source>
        <strain evidence="5 6">232.1</strain>
    </source>
</reference>
<dbReference type="NCBIfam" id="NF006045">
    <property type="entry name" value="PRK08190.1"/>
    <property type="match status" value="1"/>
</dbReference>
<dbReference type="Pfam" id="PF01515">
    <property type="entry name" value="PTA_PTB"/>
    <property type="match status" value="2"/>
</dbReference>
<evidence type="ECO:0000256" key="2">
    <source>
        <dbReference type="ARBA" id="ARBA00022679"/>
    </source>
</evidence>
<protein>
    <submittedName>
        <fullName evidence="5">Phosphate butyryltransferase</fullName>
        <ecNumber evidence="5">2.3.1.19</ecNumber>
    </submittedName>
</protein>
<dbReference type="InterPro" id="IPR050500">
    <property type="entry name" value="Phos_Acetyltrans/Butyryltrans"/>
</dbReference>
<dbReference type="Gene3D" id="3.40.718.10">
    <property type="entry name" value="Isopropylmalate Dehydrogenase"/>
    <property type="match status" value="1"/>
</dbReference>
<sequence>MIRSLDEVLEKVSNLPKKTIAVAQAADDEILQVAQAAIDRGIANFIFVGDKLKIEKMITEGNYRLDGVEIIHADSDAACAAKTVELVRSSQADMPMKGLLATSTFIKAVLDKEKGLRSNRLVTQMTVTDKIDSEGLYFITDCAMNISPDLNTKVEILNNAVHIARILGYEIPKVALVTALETVNPAMPETLDAAVISKMNERGQIRNCIVDGPFALDNAISVISANHKGITGEVAGKADILLVSDIRMGNVLHKAITYFARKRVGSIIMGTTSPLVMTSRSDSIEDKLISIALSSYLVSQNMF</sequence>
<dbReference type="PATRIC" id="fig|994573.3.peg.3164"/>
<gene>
    <name evidence="5" type="ORF">T472_0216695</name>
</gene>
<dbReference type="GO" id="GO:0050182">
    <property type="term" value="F:phosphate butyryltransferase activity"/>
    <property type="evidence" value="ECO:0007669"/>
    <property type="project" value="UniProtKB-EC"/>
</dbReference>